<keyword evidence="2" id="KW-0472">Membrane</keyword>
<feature type="domain" description="M23ase beta-sheet core" evidence="3">
    <location>
        <begin position="448"/>
        <end position="537"/>
    </location>
</feature>
<organism evidence="4 5">
    <name type="scientific">Candidatus Sphingobacterium stercoripullorum</name>
    <dbReference type="NCBI Taxonomy" id="2838759"/>
    <lineage>
        <taxon>Bacteria</taxon>
        <taxon>Pseudomonadati</taxon>
        <taxon>Bacteroidota</taxon>
        <taxon>Sphingobacteriia</taxon>
        <taxon>Sphingobacteriales</taxon>
        <taxon>Sphingobacteriaceae</taxon>
        <taxon>Sphingobacterium</taxon>
    </lineage>
</organism>
<evidence type="ECO:0000256" key="2">
    <source>
        <dbReference type="SAM" id="Phobius"/>
    </source>
</evidence>
<dbReference type="SUPFAM" id="SSF51261">
    <property type="entry name" value="Duplicated hybrid motif"/>
    <property type="match status" value="1"/>
</dbReference>
<feature type="non-terminal residue" evidence="4">
    <location>
        <position position="548"/>
    </location>
</feature>
<comment type="caution">
    <text evidence="4">The sequence shown here is derived from an EMBL/GenBank/DDBJ whole genome shotgun (WGS) entry which is preliminary data.</text>
</comment>
<keyword evidence="2" id="KW-0812">Transmembrane</keyword>
<dbReference type="InterPro" id="IPR050570">
    <property type="entry name" value="Cell_wall_metabolism_enzyme"/>
</dbReference>
<dbReference type="InterPro" id="IPR016047">
    <property type="entry name" value="M23ase_b-sheet_dom"/>
</dbReference>
<feature type="transmembrane region" description="Helical" evidence="2">
    <location>
        <begin position="21"/>
        <end position="48"/>
    </location>
</feature>
<dbReference type="EMBL" id="DXEZ01000288">
    <property type="protein sequence ID" value="HIX55402.1"/>
    <property type="molecule type" value="Genomic_DNA"/>
</dbReference>
<dbReference type="Pfam" id="PF01551">
    <property type="entry name" value="Peptidase_M23"/>
    <property type="match status" value="1"/>
</dbReference>
<feature type="compositionally biased region" description="Basic and acidic residues" evidence="1">
    <location>
        <begin position="365"/>
        <end position="395"/>
    </location>
</feature>
<evidence type="ECO:0000256" key="1">
    <source>
        <dbReference type="SAM" id="MobiDB-lite"/>
    </source>
</evidence>
<proteinExistence type="predicted"/>
<reference evidence="4" key="2">
    <citation type="submission" date="2021-04" db="EMBL/GenBank/DDBJ databases">
        <authorList>
            <person name="Gilroy R."/>
        </authorList>
    </citation>
    <scope>NUCLEOTIDE SEQUENCE</scope>
    <source>
        <strain evidence="4">1719</strain>
    </source>
</reference>
<dbReference type="GO" id="GO:0004222">
    <property type="term" value="F:metalloendopeptidase activity"/>
    <property type="evidence" value="ECO:0007669"/>
    <property type="project" value="TreeGrafter"/>
</dbReference>
<accession>A0A9D2AYZ3</accession>
<evidence type="ECO:0000313" key="5">
    <source>
        <dbReference type="Proteomes" id="UP000824156"/>
    </source>
</evidence>
<dbReference type="AlphaFoldDB" id="A0A9D2AYZ3"/>
<feature type="compositionally biased region" description="Basic and acidic residues" evidence="1">
    <location>
        <begin position="303"/>
        <end position="314"/>
    </location>
</feature>
<name>A0A9D2AYZ3_9SPHI</name>
<reference evidence="4" key="1">
    <citation type="journal article" date="2021" name="PeerJ">
        <title>Extensive microbial diversity within the chicken gut microbiome revealed by metagenomics and culture.</title>
        <authorList>
            <person name="Gilroy R."/>
            <person name="Ravi A."/>
            <person name="Getino M."/>
            <person name="Pursley I."/>
            <person name="Horton D.L."/>
            <person name="Alikhan N.F."/>
            <person name="Baker D."/>
            <person name="Gharbi K."/>
            <person name="Hall N."/>
            <person name="Watson M."/>
            <person name="Adriaenssens E.M."/>
            <person name="Foster-Nyarko E."/>
            <person name="Jarju S."/>
            <person name="Secka A."/>
            <person name="Antonio M."/>
            <person name="Oren A."/>
            <person name="Chaudhuri R.R."/>
            <person name="La Ragione R."/>
            <person name="Hildebrand F."/>
            <person name="Pallen M.J."/>
        </authorList>
    </citation>
    <scope>NUCLEOTIDE SEQUENCE</scope>
    <source>
        <strain evidence="4">1719</strain>
    </source>
</reference>
<evidence type="ECO:0000259" key="3">
    <source>
        <dbReference type="Pfam" id="PF01551"/>
    </source>
</evidence>
<feature type="region of interest" description="Disordered" evidence="1">
    <location>
        <begin position="365"/>
        <end position="408"/>
    </location>
</feature>
<evidence type="ECO:0000313" key="4">
    <source>
        <dbReference type="EMBL" id="HIX55402.1"/>
    </source>
</evidence>
<feature type="region of interest" description="Disordered" evidence="1">
    <location>
        <begin position="291"/>
        <end position="314"/>
    </location>
</feature>
<gene>
    <name evidence="4" type="ORF">H9853_10265</name>
</gene>
<dbReference type="PANTHER" id="PTHR21666:SF270">
    <property type="entry name" value="MUREIN HYDROLASE ACTIVATOR ENVC"/>
    <property type="match status" value="1"/>
</dbReference>
<sequence>MITDFLTSRLKKVRRKIFISIGGFFAVFFLVYTLVTSAANGVIALLAWQSTQCETGDNDSGDVGDINVGNYDKNLVSMAKAVADAVGKSLGIDPKWVFGQMYQETGFNASASTALKDNNLSGIKYTKVYSKYATPGGSVGDNTGGVYAHFKSLSAYATVYGKTLQNMLGGKTPKSVEEFVDTLAEKHYFGSYHGGTFYASASEKAAYIAGIKAGAKMYSSAKTTKSAKIEKTAWHNVIKLPDTLKQEPSFQKVLSKAVDIDKMTTNSDSNIKFIPSKKSSTTANKFTFVENMDGEGDTNGGTRDFRTHGKDSDSAWGDDIKKNYDAGVKHIDKTVKEATAKAQKFANDHLGTKFNTHDSVKVVKKADKASKEADKKAKAADKKVKETEQSDHDDMIQNCDPANDGENTGLTGKWQWPFKGISGSPSYLDGGQFGISGGSVDARGTSFHDGFDWSSGLNGVSSGSKIYAITSGKVYKIAQGGLRGWFIDIKAGDYYITYQEAFTSRSAINVKEGQTIKAGDLIGTLGGTHLHLGISKTEIEKAQSSWNV</sequence>
<dbReference type="Proteomes" id="UP000824156">
    <property type="component" value="Unassembled WGS sequence"/>
</dbReference>
<protein>
    <submittedName>
        <fullName evidence="4">M23 family metallopeptidase</fullName>
    </submittedName>
</protein>
<keyword evidence="2" id="KW-1133">Transmembrane helix</keyword>
<dbReference type="InterPro" id="IPR011055">
    <property type="entry name" value="Dup_hybrid_motif"/>
</dbReference>
<dbReference type="CDD" id="cd12797">
    <property type="entry name" value="M23_peptidase"/>
    <property type="match status" value="1"/>
</dbReference>
<dbReference type="PANTHER" id="PTHR21666">
    <property type="entry name" value="PEPTIDASE-RELATED"/>
    <property type="match status" value="1"/>
</dbReference>
<dbReference type="Gene3D" id="2.70.70.10">
    <property type="entry name" value="Glucose Permease (Domain IIA)"/>
    <property type="match status" value="1"/>
</dbReference>